<dbReference type="PANTHER" id="PTHR21596:SF65">
    <property type="entry name" value="PROTEIN INVOLVED IN DE NOVO 2-RELATED"/>
    <property type="match status" value="1"/>
</dbReference>
<name>I3T0Y8_LOTJA</name>
<dbReference type="InterPro" id="IPR005379">
    <property type="entry name" value="FDM1-5/IDN2_XH"/>
</dbReference>
<organism evidence="3">
    <name type="scientific">Lotus japonicus</name>
    <name type="common">Lotus corniculatus var. japonicus</name>
    <dbReference type="NCBI Taxonomy" id="34305"/>
    <lineage>
        <taxon>Eukaryota</taxon>
        <taxon>Viridiplantae</taxon>
        <taxon>Streptophyta</taxon>
        <taxon>Embryophyta</taxon>
        <taxon>Tracheophyta</taxon>
        <taxon>Spermatophyta</taxon>
        <taxon>Magnoliopsida</taxon>
        <taxon>eudicotyledons</taxon>
        <taxon>Gunneridae</taxon>
        <taxon>Pentapetalae</taxon>
        <taxon>rosids</taxon>
        <taxon>fabids</taxon>
        <taxon>Fabales</taxon>
        <taxon>Fabaceae</taxon>
        <taxon>Papilionoideae</taxon>
        <taxon>50 kb inversion clade</taxon>
        <taxon>NPAAA clade</taxon>
        <taxon>Hologalegina</taxon>
        <taxon>robinioid clade</taxon>
        <taxon>Loteae</taxon>
        <taxon>Lotus</taxon>
    </lineage>
</organism>
<dbReference type="PANTHER" id="PTHR21596">
    <property type="entry name" value="RIBONUCLEASE P SUBUNIT P38"/>
    <property type="match status" value="1"/>
</dbReference>
<feature type="region of interest" description="Disordered" evidence="1">
    <location>
        <begin position="143"/>
        <end position="169"/>
    </location>
</feature>
<dbReference type="Pfam" id="PF03469">
    <property type="entry name" value="XH"/>
    <property type="match status" value="1"/>
</dbReference>
<evidence type="ECO:0000259" key="2">
    <source>
        <dbReference type="Pfam" id="PF03469"/>
    </source>
</evidence>
<dbReference type="AlphaFoldDB" id="I3T0Y8"/>
<reference evidence="3" key="1">
    <citation type="submission" date="2012-05" db="EMBL/GenBank/DDBJ databases">
        <authorList>
            <person name="Krishnakumar V."/>
            <person name="Cheung F."/>
            <person name="Xiao Y."/>
            <person name="Chan A."/>
            <person name="Moskal W.A."/>
            <person name="Town C.D."/>
        </authorList>
    </citation>
    <scope>NUCLEOTIDE SEQUENCE</scope>
</reference>
<feature type="domain" description="Factor of DNA methylation 1-5/IDN2" evidence="2">
    <location>
        <begin position="18"/>
        <end position="146"/>
    </location>
</feature>
<protein>
    <recommendedName>
        <fullName evidence="2">Factor of DNA methylation 1-5/IDN2 domain-containing protein</fullName>
    </recommendedName>
</protein>
<dbReference type="GO" id="GO:0080188">
    <property type="term" value="P:gene silencing by siRNA-directed DNA methylation"/>
    <property type="evidence" value="ECO:0007669"/>
    <property type="project" value="InterPro"/>
</dbReference>
<evidence type="ECO:0000313" key="3">
    <source>
        <dbReference type="EMBL" id="AFK46180.1"/>
    </source>
</evidence>
<evidence type="ECO:0000256" key="1">
    <source>
        <dbReference type="SAM" id="MobiDB-lite"/>
    </source>
</evidence>
<proteinExistence type="evidence at transcript level"/>
<feature type="compositionally biased region" description="Basic and acidic residues" evidence="1">
    <location>
        <begin position="159"/>
        <end position="169"/>
    </location>
</feature>
<dbReference type="InterPro" id="IPR045177">
    <property type="entry name" value="FDM1-5/IDN2"/>
</dbReference>
<sequence length="169" mass="19232">MIEGIAGRSSRCANIGVKRMGELDNGPFLKALRAKQRNYTQRAVTLCSVWENNLKDPHWYPFKIITIGGESKEIIDEEDEKLKRLKRDMGAGPYQAVVKALTEMNEYNPSGRSVVSELWNHGENRRATLEEGVEFLFGHWKTKKQKTHQMGTDDDSEDAYQRKNGSEAG</sequence>
<accession>I3T0Y8</accession>
<dbReference type="EMBL" id="BT146386">
    <property type="protein sequence ID" value="AFK46180.1"/>
    <property type="molecule type" value="mRNA"/>
</dbReference>